<keyword evidence="4" id="KW-0732">Signal</keyword>
<feature type="compositionally biased region" description="Low complexity" evidence="3">
    <location>
        <begin position="389"/>
        <end position="403"/>
    </location>
</feature>
<proteinExistence type="predicted"/>
<comment type="caution">
    <text evidence="6">The sequence shown here is derived from an EMBL/GenBank/DDBJ whole genome shotgun (WGS) entry which is preliminary data.</text>
</comment>
<keyword evidence="7" id="KW-1185">Reference proteome</keyword>
<keyword evidence="2" id="KW-0325">Glycoprotein</keyword>
<feature type="domain" description="Phytocyanin" evidence="5">
    <location>
        <begin position="152"/>
        <end position="255"/>
    </location>
</feature>
<feature type="domain" description="Phytocyanin" evidence="5">
    <location>
        <begin position="277"/>
        <end position="381"/>
    </location>
</feature>
<dbReference type="PANTHER" id="PTHR33021:SF189">
    <property type="entry name" value="CUCUMBER PEELING CUPREDOXIN-LIKE"/>
    <property type="match status" value="1"/>
</dbReference>
<dbReference type="AlphaFoldDB" id="A0AAV6N9F7"/>
<evidence type="ECO:0000313" key="6">
    <source>
        <dbReference type="EMBL" id="KAG6593389.1"/>
    </source>
</evidence>
<dbReference type="Proteomes" id="UP000685013">
    <property type="component" value="Chromosome 8"/>
</dbReference>
<organism evidence="6 7">
    <name type="scientific">Cucurbita argyrosperma subsp. sororia</name>
    <dbReference type="NCBI Taxonomy" id="37648"/>
    <lineage>
        <taxon>Eukaryota</taxon>
        <taxon>Viridiplantae</taxon>
        <taxon>Streptophyta</taxon>
        <taxon>Embryophyta</taxon>
        <taxon>Tracheophyta</taxon>
        <taxon>Spermatophyta</taxon>
        <taxon>Magnoliopsida</taxon>
        <taxon>eudicotyledons</taxon>
        <taxon>Gunneridae</taxon>
        <taxon>Pentapetalae</taxon>
        <taxon>rosids</taxon>
        <taxon>fabids</taxon>
        <taxon>Cucurbitales</taxon>
        <taxon>Cucurbitaceae</taxon>
        <taxon>Cucurbiteae</taxon>
        <taxon>Cucurbita</taxon>
    </lineage>
</organism>
<name>A0AAV6N9F7_9ROSI</name>
<dbReference type="InterPro" id="IPR039391">
    <property type="entry name" value="Phytocyanin-like"/>
</dbReference>
<evidence type="ECO:0000256" key="4">
    <source>
        <dbReference type="SAM" id="SignalP"/>
    </source>
</evidence>
<protein>
    <recommendedName>
        <fullName evidence="5">Phytocyanin domain-containing protein</fullName>
    </recommendedName>
</protein>
<evidence type="ECO:0000256" key="1">
    <source>
        <dbReference type="ARBA" id="ARBA00023157"/>
    </source>
</evidence>
<reference evidence="6 7" key="1">
    <citation type="journal article" date="2021" name="Hortic Res">
        <title>The domestication of Cucurbita argyrosperma as revealed by the genome of its wild relative.</title>
        <authorList>
            <person name="Barrera-Redondo J."/>
            <person name="Sanchez-de la Vega G."/>
            <person name="Aguirre-Liguori J.A."/>
            <person name="Castellanos-Morales G."/>
            <person name="Gutierrez-Guerrero Y.T."/>
            <person name="Aguirre-Dugua X."/>
            <person name="Aguirre-Planter E."/>
            <person name="Tenaillon M.I."/>
            <person name="Lira-Saade R."/>
            <person name="Eguiarte L.E."/>
        </authorList>
    </citation>
    <scope>NUCLEOTIDE SEQUENCE [LARGE SCALE GENOMIC DNA]</scope>
    <source>
        <strain evidence="6">JBR-2021</strain>
    </source>
</reference>
<dbReference type="Pfam" id="PF02298">
    <property type="entry name" value="Cu_bind_like"/>
    <property type="match status" value="3"/>
</dbReference>
<dbReference type="FunFam" id="2.60.40.420:FF:000034">
    <property type="entry name" value="Cupredoxin superfamily protein"/>
    <property type="match status" value="3"/>
</dbReference>
<dbReference type="EMBL" id="JAGKQH010000008">
    <property type="protein sequence ID" value="KAG6593389.1"/>
    <property type="molecule type" value="Genomic_DNA"/>
</dbReference>
<dbReference type="GO" id="GO:0005886">
    <property type="term" value="C:plasma membrane"/>
    <property type="evidence" value="ECO:0007669"/>
    <property type="project" value="TreeGrafter"/>
</dbReference>
<evidence type="ECO:0000256" key="3">
    <source>
        <dbReference type="SAM" id="MobiDB-lite"/>
    </source>
</evidence>
<keyword evidence="1" id="KW-1015">Disulfide bond</keyword>
<feature type="signal peptide" evidence="4">
    <location>
        <begin position="1"/>
        <end position="22"/>
    </location>
</feature>
<evidence type="ECO:0000313" key="7">
    <source>
        <dbReference type="Proteomes" id="UP000685013"/>
    </source>
</evidence>
<gene>
    <name evidence="6" type="ORF">SDJN03_12865</name>
</gene>
<feature type="region of interest" description="Disordered" evidence="3">
    <location>
        <begin position="389"/>
        <end position="413"/>
    </location>
</feature>
<dbReference type="InterPro" id="IPR003245">
    <property type="entry name" value="Phytocyanin_dom"/>
</dbReference>
<dbReference type="PANTHER" id="PTHR33021">
    <property type="entry name" value="BLUE COPPER PROTEIN"/>
    <property type="match status" value="1"/>
</dbReference>
<evidence type="ECO:0000256" key="2">
    <source>
        <dbReference type="ARBA" id="ARBA00023180"/>
    </source>
</evidence>
<dbReference type="PROSITE" id="PS51485">
    <property type="entry name" value="PHYTOCYANIN"/>
    <property type="match status" value="3"/>
</dbReference>
<feature type="chain" id="PRO_5043652797" description="Phytocyanin domain-containing protein" evidence="4">
    <location>
        <begin position="23"/>
        <end position="436"/>
    </location>
</feature>
<sequence>MAAKVALVLGFALFLFLHHSAAQTVHVVGDSTGWRIPPTADFYAKWATGKTFTVGDSLVFNFTTDRDDVTRVPKASFDMCSDDNEIGDSIEIGPATMRLTTAGEHYFISSEDTHCQQGQKLAINVTAAPAAPITPTPPSTKAPPPTSGRAPVTHVVGDATGWRIPQGGNMFYVNWATGKEFVVGDSLLFNFSAGDDVVRVTKRSFDLCSDDDDIGEDIDVSPARFFLNAPGKYYFISSEDGHCQQGQKLAINVTAAASGPMPPPSNARPPPPKPAPVTHVVGDAVGWTVPQGGAAFYTNWAAGKTFAVGDSLVFNFRSEVHDVQRVTKRSFDICSDDDEIGDSIDSSPATMVLTAPGEHYYISTENQDCELGQKLAINVVASRSNVPATSIATSPSSGPASSPGGSGSGSGSPFSSANTVAAALSATLFGLVLNFF</sequence>
<evidence type="ECO:0000259" key="5">
    <source>
        <dbReference type="PROSITE" id="PS51485"/>
    </source>
</evidence>
<accession>A0AAV6N9F7</accession>
<dbReference type="GO" id="GO:0009055">
    <property type="term" value="F:electron transfer activity"/>
    <property type="evidence" value="ECO:0007669"/>
    <property type="project" value="InterPro"/>
</dbReference>
<feature type="non-terminal residue" evidence="6">
    <location>
        <position position="1"/>
    </location>
</feature>
<feature type="domain" description="Phytocyanin" evidence="5">
    <location>
        <begin position="24"/>
        <end position="127"/>
    </location>
</feature>